<dbReference type="Gene3D" id="3.40.630.30">
    <property type="match status" value="1"/>
</dbReference>
<gene>
    <name evidence="2" type="ORF">DZF91_01680</name>
</gene>
<keyword evidence="3" id="KW-1185">Reference proteome</keyword>
<dbReference type="InterPro" id="IPR051531">
    <property type="entry name" value="N-acetyltransferase"/>
</dbReference>
<reference evidence="2 3" key="1">
    <citation type="submission" date="2018-08" db="EMBL/GenBank/DDBJ databases">
        <title>Actinomadura jelena sp. nov., a novel Actinomycete isolated from soil in Chad.</title>
        <authorList>
            <person name="Shi L."/>
        </authorList>
    </citation>
    <scope>NUCLEOTIDE SEQUENCE [LARGE SCALE GENOMIC DNA]</scope>
    <source>
        <strain evidence="2 3">NEAU-G17</strain>
    </source>
</reference>
<dbReference type="RefSeq" id="WP_117355753.1">
    <property type="nucleotide sequence ID" value="NZ_QURH01000028.1"/>
</dbReference>
<keyword evidence="2" id="KW-0808">Transferase</keyword>
<name>A0A372JTI9_9ACTN</name>
<organism evidence="2 3">
    <name type="scientific">Actinomadura logoneensis</name>
    <dbReference type="NCBI Taxonomy" id="2293572"/>
    <lineage>
        <taxon>Bacteria</taxon>
        <taxon>Bacillati</taxon>
        <taxon>Actinomycetota</taxon>
        <taxon>Actinomycetes</taxon>
        <taxon>Streptosporangiales</taxon>
        <taxon>Thermomonosporaceae</taxon>
        <taxon>Actinomadura</taxon>
    </lineage>
</organism>
<dbReference type="SUPFAM" id="SSF55729">
    <property type="entry name" value="Acyl-CoA N-acyltransferases (Nat)"/>
    <property type="match status" value="1"/>
</dbReference>
<evidence type="ECO:0000259" key="1">
    <source>
        <dbReference type="PROSITE" id="PS51186"/>
    </source>
</evidence>
<dbReference type="PROSITE" id="PS51186">
    <property type="entry name" value="GNAT"/>
    <property type="match status" value="1"/>
</dbReference>
<dbReference type="EMBL" id="QURH01000028">
    <property type="protein sequence ID" value="RFU43341.1"/>
    <property type="molecule type" value="Genomic_DNA"/>
</dbReference>
<dbReference type="CDD" id="cd04301">
    <property type="entry name" value="NAT_SF"/>
    <property type="match status" value="1"/>
</dbReference>
<feature type="domain" description="N-acetyltransferase" evidence="1">
    <location>
        <begin position="13"/>
        <end position="180"/>
    </location>
</feature>
<protein>
    <submittedName>
        <fullName evidence="2">N-acetyltransferase</fullName>
    </submittedName>
</protein>
<dbReference type="PANTHER" id="PTHR43792">
    <property type="entry name" value="GNAT FAMILY, PUTATIVE (AFU_ORTHOLOGUE AFUA_3G00765)-RELATED-RELATED"/>
    <property type="match status" value="1"/>
</dbReference>
<evidence type="ECO:0000313" key="2">
    <source>
        <dbReference type="EMBL" id="RFU43341.1"/>
    </source>
</evidence>
<dbReference type="Proteomes" id="UP000261811">
    <property type="component" value="Unassembled WGS sequence"/>
</dbReference>
<dbReference type="OrthoDB" id="9132139at2"/>
<dbReference type="GO" id="GO:0016747">
    <property type="term" value="F:acyltransferase activity, transferring groups other than amino-acyl groups"/>
    <property type="evidence" value="ECO:0007669"/>
    <property type="project" value="InterPro"/>
</dbReference>
<dbReference type="Pfam" id="PF13302">
    <property type="entry name" value="Acetyltransf_3"/>
    <property type="match status" value="1"/>
</dbReference>
<dbReference type="PANTHER" id="PTHR43792:SF1">
    <property type="entry name" value="N-ACETYLTRANSFERASE DOMAIN-CONTAINING PROTEIN"/>
    <property type="match status" value="1"/>
</dbReference>
<dbReference type="AlphaFoldDB" id="A0A372JTI9"/>
<dbReference type="InterPro" id="IPR000182">
    <property type="entry name" value="GNAT_dom"/>
</dbReference>
<evidence type="ECO:0000313" key="3">
    <source>
        <dbReference type="Proteomes" id="UP000261811"/>
    </source>
</evidence>
<comment type="caution">
    <text evidence="2">The sequence shown here is derived from an EMBL/GenBank/DDBJ whole genome shotgun (WGS) entry which is preliminary data.</text>
</comment>
<proteinExistence type="predicted"/>
<dbReference type="InterPro" id="IPR016181">
    <property type="entry name" value="Acyl_CoA_acyltransferase"/>
</dbReference>
<accession>A0A372JTI9</accession>
<sequence>MLKPAYPIRTERLDLRPFRDDDLEALYAYQSLPEVARFLYWEPRSLEESRSFLREKKVADGWDREGDWLALAVEWRERGEVIGEVNLQWSSRRDRSAEIGYIFNPSYHGKGFATEAARAVLRLAFEEAGLHRVVGRLDARNDASARVLERLGMRREALLVENEFVKGEWASEVVYAMLRREWDAQAAVRS</sequence>